<organism evidence="1">
    <name type="scientific">Rhizophora mucronata</name>
    <name type="common">Asiatic mangrove</name>
    <dbReference type="NCBI Taxonomy" id="61149"/>
    <lineage>
        <taxon>Eukaryota</taxon>
        <taxon>Viridiplantae</taxon>
        <taxon>Streptophyta</taxon>
        <taxon>Embryophyta</taxon>
        <taxon>Tracheophyta</taxon>
        <taxon>Spermatophyta</taxon>
        <taxon>Magnoliopsida</taxon>
        <taxon>eudicotyledons</taxon>
        <taxon>Gunneridae</taxon>
        <taxon>Pentapetalae</taxon>
        <taxon>rosids</taxon>
        <taxon>fabids</taxon>
        <taxon>Malpighiales</taxon>
        <taxon>Rhizophoraceae</taxon>
        <taxon>Rhizophora</taxon>
    </lineage>
</organism>
<sequence length="43" mass="4893">MLLQLVMLKNDSQTQVLFTSVLFCPCTTFNSPEELFTTKPTQP</sequence>
<protein>
    <submittedName>
        <fullName evidence="1">Uncharacterized protein</fullName>
    </submittedName>
</protein>
<proteinExistence type="predicted"/>
<accession>A0A2P2PSU3</accession>
<reference evidence="1" key="1">
    <citation type="submission" date="2018-02" db="EMBL/GenBank/DDBJ databases">
        <title>Rhizophora mucronata_Transcriptome.</title>
        <authorList>
            <person name="Meera S.P."/>
            <person name="Sreeshan A."/>
            <person name="Augustine A."/>
        </authorList>
    </citation>
    <scope>NUCLEOTIDE SEQUENCE</scope>
    <source>
        <tissue evidence="1">Leaf</tissue>
    </source>
</reference>
<dbReference type="AlphaFoldDB" id="A0A2P2PSU3"/>
<name>A0A2P2PSU3_RHIMU</name>
<evidence type="ECO:0000313" key="1">
    <source>
        <dbReference type="EMBL" id="MBX57814.1"/>
    </source>
</evidence>
<dbReference type="EMBL" id="GGEC01077330">
    <property type="protein sequence ID" value="MBX57814.1"/>
    <property type="molecule type" value="Transcribed_RNA"/>
</dbReference>